<name>A0A9Q7E7M0_HISSO</name>
<comment type="function">
    <text evidence="5">Part of the Tol-Pal system, which plays a role in outer membrane invagination during cell division and is important for maintaining outer membrane integrity.</text>
</comment>
<dbReference type="Gene3D" id="3.40.50.10070">
    <property type="entry name" value="TolB, N-terminal domain"/>
    <property type="match status" value="1"/>
</dbReference>
<dbReference type="InterPro" id="IPR007195">
    <property type="entry name" value="TolB_N"/>
</dbReference>
<comment type="subcellular location">
    <subcellularLocation>
        <location evidence="1 5">Periplasm</location>
    </subcellularLocation>
</comment>
<evidence type="ECO:0000313" key="8">
    <source>
        <dbReference type="Proteomes" id="UP000595373"/>
    </source>
</evidence>
<dbReference type="RefSeq" id="WP_075293669.1">
    <property type="nucleotide sequence ID" value="NZ_CP018802.1"/>
</dbReference>
<evidence type="ECO:0000256" key="5">
    <source>
        <dbReference type="HAMAP-Rule" id="MF_00671"/>
    </source>
</evidence>
<dbReference type="Pfam" id="PF04052">
    <property type="entry name" value="TolB_N"/>
    <property type="match status" value="1"/>
</dbReference>
<dbReference type="SUPFAM" id="SSF52964">
    <property type="entry name" value="TolB, N-terminal domain"/>
    <property type="match status" value="1"/>
</dbReference>
<evidence type="ECO:0000313" key="7">
    <source>
        <dbReference type="EMBL" id="QQF82611.1"/>
    </source>
</evidence>
<feature type="domain" description="TolB N-terminal" evidence="6">
    <location>
        <begin position="29"/>
        <end position="126"/>
    </location>
</feature>
<keyword evidence="3 5" id="KW-0732">Signal</keyword>
<keyword evidence="5" id="KW-0131">Cell cycle</keyword>
<comment type="similarity">
    <text evidence="2 5">Belongs to the TolB family.</text>
</comment>
<dbReference type="NCBIfam" id="TIGR02800">
    <property type="entry name" value="propeller_TolB"/>
    <property type="match status" value="1"/>
</dbReference>
<dbReference type="PANTHER" id="PTHR36842">
    <property type="entry name" value="PROTEIN TOLB HOMOLOG"/>
    <property type="match status" value="1"/>
</dbReference>
<dbReference type="Gene3D" id="2.120.10.30">
    <property type="entry name" value="TolB, C-terminal domain"/>
    <property type="match status" value="1"/>
</dbReference>
<gene>
    <name evidence="5 7" type="primary">tolB</name>
    <name evidence="7" type="ORF">JFL49_01420</name>
</gene>
<keyword evidence="5" id="KW-0132">Cell division</keyword>
<dbReference type="HAMAP" id="MF_00671">
    <property type="entry name" value="TolB"/>
    <property type="match status" value="1"/>
</dbReference>
<reference evidence="7 8" key="1">
    <citation type="submission" date="2020-12" db="EMBL/GenBank/DDBJ databases">
        <title>ASc-MMNZ-VFA-070.</title>
        <authorList>
            <person name="Schryvers A."/>
            <person name="Mostafa Nazari M."/>
            <person name="Farshchi Andisi V."/>
            <person name="Timsit E."/>
            <person name="Walter Morck D."/>
        </authorList>
    </citation>
    <scope>NUCLEOTIDE SEQUENCE [LARGE SCALE GENOMIC DNA]</scope>
    <source>
        <strain evidence="7 8">ASc-MMNZ-VFA-070</strain>
    </source>
</reference>
<proteinExistence type="inferred from homology"/>
<evidence type="ECO:0000256" key="4">
    <source>
        <dbReference type="ARBA" id="ARBA00022764"/>
    </source>
</evidence>
<protein>
    <recommendedName>
        <fullName evidence="5">Tol-Pal system protein TolB</fullName>
    </recommendedName>
</protein>
<evidence type="ECO:0000256" key="1">
    <source>
        <dbReference type="ARBA" id="ARBA00004418"/>
    </source>
</evidence>
<dbReference type="GO" id="GO:0051301">
    <property type="term" value="P:cell division"/>
    <property type="evidence" value="ECO:0007669"/>
    <property type="project" value="UniProtKB-UniRule"/>
</dbReference>
<dbReference type="Pfam" id="PF07676">
    <property type="entry name" value="PD40"/>
    <property type="match status" value="4"/>
</dbReference>
<dbReference type="GO" id="GO:0042597">
    <property type="term" value="C:periplasmic space"/>
    <property type="evidence" value="ECO:0007669"/>
    <property type="project" value="UniProtKB-SubCell"/>
</dbReference>
<organism evidence="7 8">
    <name type="scientific">Histophilus somni</name>
    <name type="common">Haemophilus somnus</name>
    <dbReference type="NCBI Taxonomy" id="731"/>
    <lineage>
        <taxon>Bacteria</taxon>
        <taxon>Pseudomonadati</taxon>
        <taxon>Pseudomonadota</taxon>
        <taxon>Gammaproteobacteria</taxon>
        <taxon>Pasteurellales</taxon>
        <taxon>Pasteurellaceae</taxon>
        <taxon>Histophilus</taxon>
    </lineage>
</organism>
<evidence type="ECO:0000256" key="2">
    <source>
        <dbReference type="ARBA" id="ARBA00009820"/>
    </source>
</evidence>
<keyword evidence="4 5" id="KW-0574">Periplasm</keyword>
<dbReference type="EMBL" id="CP066558">
    <property type="protein sequence ID" value="QQF82611.1"/>
    <property type="molecule type" value="Genomic_DNA"/>
</dbReference>
<sequence>MKFSAYLTTLFIVLFSLFIQTVQAESEVRIVIDEGVDSARPIAIIPFKWNGSDSMPIDVADIISADLRNSGKFNPIAVSKMPQKPTSASEVISDVWSSLGIDAVVVGQVTPNEKGYSIAYQLVDTIGASGNAGEVLSQNQYAVPKNAIRLGAHTISDEVFEKLTAIRGAFRTKIAYVVQKNGGSKPYQVRVADYDGHNQFIVYSSSQPLMSPAWSPDGSKLAYVSFENRKSQLIVHDLQSGARRVIAAFPGHNGAPAFSPDGSKLAFASSKDGVLNIYVMNLGSGTISQLTSGAGNNTEPSWSPDGQSIIFTSDRDGGPQIYQMDVFGNGISLVSAGRGYSGKISADGSILVMIYADNIVKKDLATGVTEMLSSTFLDESPSISPNGIMIIYSSTQGLGKVLQLVSADGRFKARLPSSDGQIKFPAWSPYLNKN</sequence>
<evidence type="ECO:0000259" key="6">
    <source>
        <dbReference type="Pfam" id="PF04052"/>
    </source>
</evidence>
<dbReference type="InterPro" id="IPR011659">
    <property type="entry name" value="WD40"/>
</dbReference>
<dbReference type="Proteomes" id="UP000595373">
    <property type="component" value="Chromosome"/>
</dbReference>
<dbReference type="GO" id="GO:0017038">
    <property type="term" value="P:protein import"/>
    <property type="evidence" value="ECO:0007669"/>
    <property type="project" value="InterPro"/>
</dbReference>
<evidence type="ECO:0000256" key="3">
    <source>
        <dbReference type="ARBA" id="ARBA00022729"/>
    </source>
</evidence>
<keyword evidence="8" id="KW-1185">Reference proteome</keyword>
<dbReference type="InterPro" id="IPR011042">
    <property type="entry name" value="6-blade_b-propeller_TolB-like"/>
</dbReference>
<dbReference type="OrthoDB" id="9802240at2"/>
<dbReference type="SUPFAM" id="SSF69304">
    <property type="entry name" value="Tricorn protease N-terminal domain"/>
    <property type="match status" value="1"/>
</dbReference>
<comment type="subunit">
    <text evidence="5">The Tol-Pal system is composed of five core proteins: the inner membrane proteins TolA, TolQ and TolR, the periplasmic protein TolB and the outer membrane protein Pal. They form a network linking the inner and outer membranes and the peptidoglycan layer.</text>
</comment>
<accession>A0A9Q7E7M0</accession>
<dbReference type="AlphaFoldDB" id="A0A9Q7E7M0"/>
<dbReference type="InterPro" id="IPR014167">
    <property type="entry name" value="Tol-Pal_TolB"/>
</dbReference>
<dbReference type="PANTHER" id="PTHR36842:SF1">
    <property type="entry name" value="PROTEIN TOLB"/>
    <property type="match status" value="1"/>
</dbReference>